<comment type="caution">
    <text evidence="2">The sequence shown here is derived from an EMBL/GenBank/DDBJ whole genome shotgun (WGS) entry which is preliminary data.</text>
</comment>
<keyword evidence="1" id="KW-0732">Signal</keyword>
<sequence>MACVSLILGLCDLLKHCFSFPSSSFPPVCPDFFIPSRSLWFPFLVARLLWDKSISRALRLCHQCVPSPCDASLLSLEGQTFCPWSSQGFWLTGRGGPDPSPIGFPPWCPLFCSFYSSLRPVSAQSWLPRILSFPPF</sequence>
<dbReference type="EMBL" id="BMAW01063070">
    <property type="protein sequence ID" value="GFT38562.1"/>
    <property type="molecule type" value="Genomic_DNA"/>
</dbReference>
<evidence type="ECO:0000256" key="1">
    <source>
        <dbReference type="SAM" id="SignalP"/>
    </source>
</evidence>
<name>A0A8X6TPX9_NEPPI</name>
<accession>A0A8X6TPX9</accession>
<evidence type="ECO:0000313" key="3">
    <source>
        <dbReference type="Proteomes" id="UP000887013"/>
    </source>
</evidence>
<feature type="chain" id="PRO_5036471125" description="Secreted protein" evidence="1">
    <location>
        <begin position="20"/>
        <end position="136"/>
    </location>
</feature>
<dbReference type="AlphaFoldDB" id="A0A8X6TPX9"/>
<keyword evidence="3" id="KW-1185">Reference proteome</keyword>
<gene>
    <name evidence="2" type="ORF">NPIL_18461</name>
</gene>
<feature type="signal peptide" evidence="1">
    <location>
        <begin position="1"/>
        <end position="19"/>
    </location>
</feature>
<protein>
    <recommendedName>
        <fullName evidence="4">Secreted protein</fullName>
    </recommendedName>
</protein>
<proteinExistence type="predicted"/>
<evidence type="ECO:0008006" key="4">
    <source>
        <dbReference type="Google" id="ProtNLM"/>
    </source>
</evidence>
<dbReference type="Proteomes" id="UP000887013">
    <property type="component" value="Unassembled WGS sequence"/>
</dbReference>
<organism evidence="2 3">
    <name type="scientific">Nephila pilipes</name>
    <name type="common">Giant wood spider</name>
    <name type="synonym">Nephila maculata</name>
    <dbReference type="NCBI Taxonomy" id="299642"/>
    <lineage>
        <taxon>Eukaryota</taxon>
        <taxon>Metazoa</taxon>
        <taxon>Ecdysozoa</taxon>
        <taxon>Arthropoda</taxon>
        <taxon>Chelicerata</taxon>
        <taxon>Arachnida</taxon>
        <taxon>Araneae</taxon>
        <taxon>Araneomorphae</taxon>
        <taxon>Entelegynae</taxon>
        <taxon>Araneoidea</taxon>
        <taxon>Nephilidae</taxon>
        <taxon>Nephila</taxon>
    </lineage>
</organism>
<reference evidence="2" key="1">
    <citation type="submission" date="2020-08" db="EMBL/GenBank/DDBJ databases">
        <title>Multicomponent nature underlies the extraordinary mechanical properties of spider dragline silk.</title>
        <authorList>
            <person name="Kono N."/>
            <person name="Nakamura H."/>
            <person name="Mori M."/>
            <person name="Yoshida Y."/>
            <person name="Ohtoshi R."/>
            <person name="Malay A.D."/>
            <person name="Moran D.A.P."/>
            <person name="Tomita M."/>
            <person name="Numata K."/>
            <person name="Arakawa K."/>
        </authorList>
    </citation>
    <scope>NUCLEOTIDE SEQUENCE</scope>
</reference>
<evidence type="ECO:0000313" key="2">
    <source>
        <dbReference type="EMBL" id="GFT38562.1"/>
    </source>
</evidence>